<evidence type="ECO:0000313" key="2">
    <source>
        <dbReference type="Proteomes" id="UP000198636"/>
    </source>
</evidence>
<keyword evidence="2" id="KW-1185">Reference proteome</keyword>
<sequence>MAMNSVFFNIKAKNVLANASKRVDYIDVMLEMTDYSGAVYFTDIIFQGGGVATSWVGHVSEIKWSFDNA</sequence>
<dbReference type="AlphaFoldDB" id="A0A1G5JJQ6"/>
<accession>A0A1G5JJQ6</accession>
<dbReference type="EMBL" id="FMUS01000020">
    <property type="protein sequence ID" value="SCY88612.1"/>
    <property type="molecule type" value="Genomic_DNA"/>
</dbReference>
<organism evidence="1 2">
    <name type="scientific">Alkaliphilus peptidifermentans DSM 18978</name>
    <dbReference type="NCBI Taxonomy" id="1120976"/>
    <lineage>
        <taxon>Bacteria</taxon>
        <taxon>Bacillati</taxon>
        <taxon>Bacillota</taxon>
        <taxon>Clostridia</taxon>
        <taxon>Peptostreptococcales</taxon>
        <taxon>Natronincolaceae</taxon>
        <taxon>Alkaliphilus</taxon>
    </lineage>
</organism>
<gene>
    <name evidence="1" type="ORF">SAMN03080606_02881</name>
</gene>
<proteinExistence type="predicted"/>
<reference evidence="1 2" key="1">
    <citation type="submission" date="2016-10" db="EMBL/GenBank/DDBJ databases">
        <authorList>
            <person name="de Groot N.N."/>
        </authorList>
    </citation>
    <scope>NUCLEOTIDE SEQUENCE [LARGE SCALE GENOMIC DNA]</scope>
    <source>
        <strain evidence="1 2">DSM 18978</strain>
    </source>
</reference>
<dbReference type="STRING" id="1120976.SAMN03080606_02881"/>
<evidence type="ECO:0000313" key="1">
    <source>
        <dbReference type="EMBL" id="SCY88612.1"/>
    </source>
</evidence>
<dbReference type="RefSeq" id="WP_242876997.1">
    <property type="nucleotide sequence ID" value="NZ_FMUS01000020.1"/>
</dbReference>
<name>A0A1G5JJQ6_9FIRM</name>
<dbReference type="Proteomes" id="UP000198636">
    <property type="component" value="Unassembled WGS sequence"/>
</dbReference>
<protein>
    <submittedName>
        <fullName evidence="1">Uncharacterized protein</fullName>
    </submittedName>
</protein>